<dbReference type="InterPro" id="IPR008906">
    <property type="entry name" value="HATC_C_dom"/>
</dbReference>
<dbReference type="AlphaFoldDB" id="A0AA88UKG7"/>
<dbReference type="PANTHER" id="PTHR23272">
    <property type="entry name" value="BED FINGER-RELATED"/>
    <property type="match status" value="1"/>
</dbReference>
<protein>
    <recommendedName>
        <fullName evidence="1">HAT C-terminal dimerisation domain-containing protein</fullName>
    </recommendedName>
</protein>
<dbReference type="SUPFAM" id="SSF53098">
    <property type="entry name" value="Ribonuclease H-like"/>
    <property type="match status" value="1"/>
</dbReference>
<proteinExistence type="predicted"/>
<gene>
    <name evidence="2" type="ORF">RJ640_000216</name>
</gene>
<feature type="non-terminal residue" evidence="2">
    <location>
        <position position="57"/>
    </location>
</feature>
<organism evidence="2 3">
    <name type="scientific">Escallonia rubra</name>
    <dbReference type="NCBI Taxonomy" id="112253"/>
    <lineage>
        <taxon>Eukaryota</taxon>
        <taxon>Viridiplantae</taxon>
        <taxon>Streptophyta</taxon>
        <taxon>Embryophyta</taxon>
        <taxon>Tracheophyta</taxon>
        <taxon>Spermatophyta</taxon>
        <taxon>Magnoliopsida</taxon>
        <taxon>eudicotyledons</taxon>
        <taxon>Gunneridae</taxon>
        <taxon>Pentapetalae</taxon>
        <taxon>asterids</taxon>
        <taxon>campanulids</taxon>
        <taxon>Escalloniales</taxon>
        <taxon>Escalloniaceae</taxon>
        <taxon>Escallonia</taxon>
    </lineage>
</organism>
<comment type="caution">
    <text evidence="2">The sequence shown here is derived from an EMBL/GenBank/DDBJ whole genome shotgun (WGS) entry which is preliminary data.</text>
</comment>
<dbReference type="InterPro" id="IPR012337">
    <property type="entry name" value="RNaseH-like_sf"/>
</dbReference>
<name>A0AA88UKG7_9ASTE</name>
<dbReference type="Pfam" id="PF05699">
    <property type="entry name" value="Dimer_Tnp_hAT"/>
    <property type="match status" value="1"/>
</dbReference>
<accession>A0AA88UKG7</accession>
<evidence type="ECO:0000259" key="1">
    <source>
        <dbReference type="Pfam" id="PF05699"/>
    </source>
</evidence>
<dbReference type="PANTHER" id="PTHR23272:SF161">
    <property type="entry name" value="ZINC FINGER BED DOMAIN-CONTAINING PROTEIN RICESLEEPER 1-LIKE"/>
    <property type="match status" value="1"/>
</dbReference>
<keyword evidence="3" id="KW-1185">Reference proteome</keyword>
<dbReference type="GO" id="GO:0046983">
    <property type="term" value="F:protein dimerization activity"/>
    <property type="evidence" value="ECO:0007669"/>
    <property type="project" value="InterPro"/>
</dbReference>
<dbReference type="EMBL" id="JAVXUO010000866">
    <property type="protein sequence ID" value="KAK2988470.1"/>
    <property type="molecule type" value="Genomic_DNA"/>
</dbReference>
<dbReference type="Proteomes" id="UP001187471">
    <property type="component" value="Unassembled WGS sequence"/>
</dbReference>
<evidence type="ECO:0000313" key="2">
    <source>
        <dbReference type="EMBL" id="KAK2988470.1"/>
    </source>
</evidence>
<evidence type="ECO:0000313" key="3">
    <source>
        <dbReference type="Proteomes" id="UP001187471"/>
    </source>
</evidence>
<reference evidence="2" key="1">
    <citation type="submission" date="2022-12" db="EMBL/GenBank/DDBJ databases">
        <title>Draft genome assemblies for two species of Escallonia (Escalloniales).</title>
        <authorList>
            <person name="Chanderbali A."/>
            <person name="Dervinis C."/>
            <person name="Anghel I."/>
            <person name="Soltis D."/>
            <person name="Soltis P."/>
            <person name="Zapata F."/>
        </authorList>
    </citation>
    <scope>NUCLEOTIDE SEQUENCE</scope>
    <source>
        <strain evidence="2">UCBG92.1500</strain>
        <tissue evidence="2">Leaf</tissue>
    </source>
</reference>
<sequence length="57" mass="6434">MLDRALDYKEGDSERFDAIEWWKANTLKFRILSRMASDILLIPITSVALEAAFSTGG</sequence>
<feature type="domain" description="HAT C-terminal dimerisation" evidence="1">
    <location>
        <begin position="14"/>
        <end position="56"/>
    </location>
</feature>